<keyword evidence="6" id="KW-1185">Reference proteome</keyword>
<dbReference type="InterPro" id="IPR014710">
    <property type="entry name" value="RmlC-like_jellyroll"/>
</dbReference>
<evidence type="ECO:0000259" key="4">
    <source>
        <dbReference type="Pfam" id="PF17954"/>
    </source>
</evidence>
<dbReference type="PANTHER" id="PTHR43212:SF3">
    <property type="entry name" value="QUERCETIN 2,3-DIOXYGENASE"/>
    <property type="match status" value="1"/>
</dbReference>
<name>A0ABT5Z2C5_9ACTN</name>
<dbReference type="InterPro" id="IPR011051">
    <property type="entry name" value="RmlC_Cupin_sf"/>
</dbReference>
<evidence type="ECO:0000313" key="6">
    <source>
        <dbReference type="Proteomes" id="UP001220022"/>
    </source>
</evidence>
<proteinExistence type="inferred from homology"/>
<dbReference type="PANTHER" id="PTHR43212">
    <property type="entry name" value="QUERCETIN 2,3-DIOXYGENASE"/>
    <property type="match status" value="1"/>
</dbReference>
<dbReference type="EMBL" id="JARHTQ010000013">
    <property type="protein sequence ID" value="MDF2257989.1"/>
    <property type="molecule type" value="Genomic_DNA"/>
</dbReference>
<dbReference type="SUPFAM" id="SSF51182">
    <property type="entry name" value="RmlC-like cupins"/>
    <property type="match status" value="1"/>
</dbReference>
<dbReference type="Gene3D" id="2.60.120.10">
    <property type="entry name" value="Jelly Rolls"/>
    <property type="match status" value="2"/>
</dbReference>
<dbReference type="InterPro" id="IPR041602">
    <property type="entry name" value="Quercetinase_C"/>
</dbReference>
<dbReference type="RefSeq" id="WP_275816565.1">
    <property type="nucleotide sequence ID" value="NZ_BAAANM010000007.1"/>
</dbReference>
<evidence type="ECO:0000313" key="5">
    <source>
        <dbReference type="EMBL" id="MDF2257989.1"/>
    </source>
</evidence>
<gene>
    <name evidence="5" type="ORF">P2L57_20370</name>
</gene>
<dbReference type="InterPro" id="IPR012093">
    <property type="entry name" value="Pirin"/>
</dbReference>
<comment type="similarity">
    <text evidence="1 2">Belongs to the pirin family.</text>
</comment>
<dbReference type="Pfam" id="PF17954">
    <property type="entry name" value="Pirin_C_2"/>
    <property type="match status" value="1"/>
</dbReference>
<evidence type="ECO:0000256" key="2">
    <source>
        <dbReference type="RuleBase" id="RU003457"/>
    </source>
</evidence>
<dbReference type="PIRSF" id="PIRSF006232">
    <property type="entry name" value="Pirin"/>
    <property type="match status" value="1"/>
</dbReference>
<reference evidence="5 6" key="1">
    <citation type="submission" date="2023-03" db="EMBL/GenBank/DDBJ databases">
        <title>Draft genome sequence of type strain Streptomyces ferralitis JCM 14344.</title>
        <authorList>
            <person name="Klaysubun C."/>
            <person name="Duangmal K."/>
        </authorList>
    </citation>
    <scope>NUCLEOTIDE SEQUENCE [LARGE SCALE GENOMIC DNA]</scope>
    <source>
        <strain evidence="5 6">JCM 14344</strain>
    </source>
</reference>
<evidence type="ECO:0000256" key="1">
    <source>
        <dbReference type="ARBA" id="ARBA00008416"/>
    </source>
</evidence>
<feature type="domain" description="Pirin N-terminal" evidence="3">
    <location>
        <begin position="17"/>
        <end position="121"/>
    </location>
</feature>
<dbReference type="Proteomes" id="UP001220022">
    <property type="component" value="Unassembled WGS sequence"/>
</dbReference>
<sequence>MTEVRRSGERYIGGDAANGIETRHAFSFGPHYDPDNLSFGLLLACNEEQLAPNAGFARHPHRDVEIVTWVIEGELRHEDDAGHRGLVHEGEVQRLSAGSGVLHSERNASPDRPLRFVQMWLHPAEFGGEPSYQITRGQVVSPLRQPGAVLSAHTGTARLPDAPFVYVHVVHGEVRLGGETLGPGDSARVRDEAGLTAECGGPAEYLVWEMHGEPNYG</sequence>
<protein>
    <submittedName>
        <fullName evidence="5">Pirin family protein</fullName>
    </submittedName>
</protein>
<dbReference type="InterPro" id="IPR003829">
    <property type="entry name" value="Pirin_N_dom"/>
</dbReference>
<dbReference type="Pfam" id="PF02678">
    <property type="entry name" value="Pirin"/>
    <property type="match status" value="1"/>
</dbReference>
<organism evidence="5 6">
    <name type="scientific">Streptantibioticus ferralitis</name>
    <dbReference type="NCBI Taxonomy" id="236510"/>
    <lineage>
        <taxon>Bacteria</taxon>
        <taxon>Bacillati</taxon>
        <taxon>Actinomycetota</taxon>
        <taxon>Actinomycetes</taxon>
        <taxon>Kitasatosporales</taxon>
        <taxon>Streptomycetaceae</taxon>
        <taxon>Streptantibioticus</taxon>
    </lineage>
</organism>
<feature type="domain" description="Quercetin 2,3-dioxygenase C-terminal cupin" evidence="4">
    <location>
        <begin position="159"/>
        <end position="210"/>
    </location>
</feature>
<comment type="caution">
    <text evidence="5">The sequence shown here is derived from an EMBL/GenBank/DDBJ whole genome shotgun (WGS) entry which is preliminary data.</text>
</comment>
<accession>A0ABT5Z2C5</accession>
<evidence type="ECO:0000259" key="3">
    <source>
        <dbReference type="Pfam" id="PF02678"/>
    </source>
</evidence>